<comment type="caution">
    <text evidence="2">The sequence shown here is derived from an EMBL/GenBank/DDBJ whole genome shotgun (WGS) entry which is preliminary data.</text>
</comment>
<evidence type="ECO:0000313" key="3">
    <source>
        <dbReference type="Proteomes" id="UP000297527"/>
    </source>
</evidence>
<dbReference type="AlphaFoldDB" id="A0A4Z1I996"/>
<name>A0A4Z1I996_9HELO</name>
<feature type="region of interest" description="Disordered" evidence="1">
    <location>
        <begin position="543"/>
        <end position="563"/>
    </location>
</feature>
<feature type="compositionally biased region" description="Gly residues" evidence="1">
    <location>
        <begin position="548"/>
        <end position="560"/>
    </location>
</feature>
<accession>A0A4Z1I996</accession>
<feature type="compositionally biased region" description="Low complexity" evidence="1">
    <location>
        <begin position="239"/>
        <end position="270"/>
    </location>
</feature>
<feature type="region of interest" description="Disordered" evidence="1">
    <location>
        <begin position="137"/>
        <end position="189"/>
    </location>
</feature>
<evidence type="ECO:0000313" key="2">
    <source>
        <dbReference type="EMBL" id="TGO58148.1"/>
    </source>
</evidence>
<feature type="compositionally biased region" description="Polar residues" evidence="1">
    <location>
        <begin position="598"/>
        <end position="610"/>
    </location>
</feature>
<dbReference type="Proteomes" id="UP000297527">
    <property type="component" value="Unassembled WGS sequence"/>
</dbReference>
<feature type="region of interest" description="Disordered" evidence="1">
    <location>
        <begin position="307"/>
        <end position="376"/>
    </location>
</feature>
<protein>
    <submittedName>
        <fullName evidence="2">Uncharacterized protein</fullName>
    </submittedName>
</protein>
<feature type="compositionally biased region" description="Polar residues" evidence="1">
    <location>
        <begin position="307"/>
        <end position="316"/>
    </location>
</feature>
<dbReference type="EMBL" id="PQXN01000058">
    <property type="protein sequence ID" value="TGO58148.1"/>
    <property type="molecule type" value="Genomic_DNA"/>
</dbReference>
<feature type="compositionally biased region" description="Low complexity" evidence="1">
    <location>
        <begin position="340"/>
        <end position="349"/>
    </location>
</feature>
<feature type="region of interest" description="Disordered" evidence="1">
    <location>
        <begin position="205"/>
        <end position="270"/>
    </location>
</feature>
<feature type="compositionally biased region" description="Basic residues" evidence="1">
    <location>
        <begin position="214"/>
        <end position="238"/>
    </location>
</feature>
<feature type="region of interest" description="Disordered" evidence="1">
    <location>
        <begin position="598"/>
        <end position="638"/>
    </location>
</feature>
<feature type="compositionally biased region" description="Pro residues" evidence="1">
    <location>
        <begin position="138"/>
        <end position="171"/>
    </location>
</feature>
<evidence type="ECO:0000256" key="1">
    <source>
        <dbReference type="SAM" id="MobiDB-lite"/>
    </source>
</evidence>
<feature type="compositionally biased region" description="Polar residues" evidence="1">
    <location>
        <begin position="361"/>
        <end position="376"/>
    </location>
</feature>
<gene>
    <name evidence="2" type="ORF">BCON_0058g00310</name>
</gene>
<reference evidence="2 3" key="1">
    <citation type="submission" date="2017-12" db="EMBL/GenBank/DDBJ databases">
        <title>Comparative genomics of Botrytis spp.</title>
        <authorList>
            <person name="Valero-Jimenez C.A."/>
            <person name="Tapia P."/>
            <person name="Veloso J."/>
            <person name="Silva-Moreno E."/>
            <person name="Staats M."/>
            <person name="Valdes J.H."/>
            <person name="Van Kan J.A.L."/>
        </authorList>
    </citation>
    <scope>NUCLEOTIDE SEQUENCE [LARGE SCALE GENOMIC DNA]</scope>
    <source>
        <strain evidence="2 3">MUCL11595</strain>
    </source>
</reference>
<organism evidence="2 3">
    <name type="scientific">Botryotinia convoluta</name>
    <dbReference type="NCBI Taxonomy" id="54673"/>
    <lineage>
        <taxon>Eukaryota</taxon>
        <taxon>Fungi</taxon>
        <taxon>Dikarya</taxon>
        <taxon>Ascomycota</taxon>
        <taxon>Pezizomycotina</taxon>
        <taxon>Leotiomycetes</taxon>
        <taxon>Helotiales</taxon>
        <taxon>Sclerotiniaceae</taxon>
        <taxon>Botryotinia</taxon>
    </lineage>
</organism>
<feature type="compositionally biased region" description="Basic residues" evidence="1">
    <location>
        <begin position="325"/>
        <end position="339"/>
    </location>
</feature>
<keyword evidence="3" id="KW-1185">Reference proteome</keyword>
<proteinExistence type="predicted"/>
<sequence length="638" mass="70069">MLEFCLGLFCPGPGRRQQRERYINPASLALSRPRRRYPLPTPVYPLPAPILPPPEPNYEQLRPISPIYYPEPELEFEPEPELFHPHTFQRVPFDLDLRRRLEPAVQRIHLAEPEPEVYLPLPRPRSPPRQHIHFVQQLPPPYIPSPPPSPTTHPLLPPPAVLPPPRKPSPPHTHIHFLGPAPPPRIATPPTQALALVSLPKVKRKMNFPNNPHQHPHPHPHHHHNHNHNHNHNHRHRSPSSSPSRSPSPHSYAHHPPYNHANNQQNNPNNLNNIPLADLIRDVLHRYLQINLPPGTVISIERLMSNARNPNSNLSVPANAGTVRNRSRNRSQGRGRRGGHNNNNGNVVGSDRRGNGGNGQAVMSSDSSDPPAQKSKTGLLEEIRRVNMCAQVANGIIRSSMLNAEVHPKLDAKGRYPKDFQRPLKVRDFLAMDTKTLDALLTTYDLPVGTRHRSTDTAALAIFMAHLQNTQNHGTRRAPCDCRICAPIHEEQKTAKREALFEYLCVRALHGGLGVGNLLAHGHGQGHGQAQVQAQLTRAGGALIAGSPGSGSRHGGGGNQGANANANANAAGYLILPQPGYAIKVQNVQGAVPNRLNNNNIGIAQPSQHAGHSHHPSQHLSGGNGNGNGQGRVSRSGT</sequence>
<dbReference type="OrthoDB" id="5389823at2759"/>